<dbReference type="InterPro" id="IPR002925">
    <property type="entry name" value="Dienelactn_hydro"/>
</dbReference>
<evidence type="ECO:0000259" key="1">
    <source>
        <dbReference type="Pfam" id="PF01738"/>
    </source>
</evidence>
<sequence>MNGKTMIQISAPDGTAEAYVARPDSGEHPGVLLFIDAIGLRPRINEMADRIASWGYVVLAPNLFYRDGRAEDLAPKGDLRQPGEREKFFAVAGPRIGGLTTERVLADIDTYLPALRDLDGVSGGPVGAVGYCMGARLAIRAAGAHPEAVGAVGGFHGGGLATDEPDSPHLSLPTARAEFVFGHADNDRGMGPEAVETLGRALKDAGLTAVNEVYAGAPHGYSMSDTSAYDEAACERHFAALRALFTRAL</sequence>
<keyword evidence="3" id="KW-1185">Reference proteome</keyword>
<evidence type="ECO:0000313" key="3">
    <source>
        <dbReference type="Proteomes" id="UP001596058"/>
    </source>
</evidence>
<dbReference type="RefSeq" id="WP_379521016.1">
    <property type="nucleotide sequence ID" value="NZ_JBHSPA010000065.1"/>
</dbReference>
<comment type="caution">
    <text evidence="2">The sequence shown here is derived from an EMBL/GenBank/DDBJ whole genome shotgun (WGS) entry which is preliminary data.</text>
</comment>
<dbReference type="Pfam" id="PF01738">
    <property type="entry name" value="DLH"/>
    <property type="match status" value="1"/>
</dbReference>
<dbReference type="InterPro" id="IPR029058">
    <property type="entry name" value="AB_hydrolase_fold"/>
</dbReference>
<reference evidence="3" key="1">
    <citation type="journal article" date="2019" name="Int. J. Syst. Evol. Microbiol.">
        <title>The Global Catalogue of Microorganisms (GCM) 10K type strain sequencing project: providing services to taxonomists for standard genome sequencing and annotation.</title>
        <authorList>
            <consortium name="The Broad Institute Genomics Platform"/>
            <consortium name="The Broad Institute Genome Sequencing Center for Infectious Disease"/>
            <person name="Wu L."/>
            <person name="Ma J."/>
        </authorList>
    </citation>
    <scope>NUCLEOTIDE SEQUENCE [LARGE SCALE GENOMIC DNA]</scope>
    <source>
        <strain evidence="3">CCUG 53903</strain>
    </source>
</reference>
<dbReference type="Proteomes" id="UP001596058">
    <property type="component" value="Unassembled WGS sequence"/>
</dbReference>
<dbReference type="SUPFAM" id="SSF53474">
    <property type="entry name" value="alpha/beta-Hydrolases"/>
    <property type="match status" value="1"/>
</dbReference>
<dbReference type="GO" id="GO:0016787">
    <property type="term" value="F:hydrolase activity"/>
    <property type="evidence" value="ECO:0007669"/>
    <property type="project" value="UniProtKB-KW"/>
</dbReference>
<dbReference type="PANTHER" id="PTHR46623">
    <property type="entry name" value="CARBOXYMETHYLENEBUTENOLIDASE-RELATED"/>
    <property type="match status" value="1"/>
</dbReference>
<gene>
    <name evidence="2" type="ORF">ACFPZ3_47525</name>
</gene>
<dbReference type="EMBL" id="JBHSPA010000065">
    <property type="protein sequence ID" value="MFC5831546.1"/>
    <property type="molecule type" value="Genomic_DNA"/>
</dbReference>
<keyword evidence="2" id="KW-0378">Hydrolase</keyword>
<dbReference type="EC" id="3.1.-.-" evidence="2"/>
<name>A0ABW1D375_9ACTN</name>
<proteinExistence type="predicted"/>
<organism evidence="2 3">
    <name type="scientific">Nonomuraea insulae</name>
    <dbReference type="NCBI Taxonomy" id="1616787"/>
    <lineage>
        <taxon>Bacteria</taxon>
        <taxon>Bacillati</taxon>
        <taxon>Actinomycetota</taxon>
        <taxon>Actinomycetes</taxon>
        <taxon>Streptosporangiales</taxon>
        <taxon>Streptosporangiaceae</taxon>
        <taxon>Nonomuraea</taxon>
    </lineage>
</organism>
<dbReference type="Gene3D" id="3.40.50.1820">
    <property type="entry name" value="alpha/beta hydrolase"/>
    <property type="match status" value="1"/>
</dbReference>
<evidence type="ECO:0000313" key="2">
    <source>
        <dbReference type="EMBL" id="MFC5831546.1"/>
    </source>
</evidence>
<dbReference type="InterPro" id="IPR051049">
    <property type="entry name" value="Dienelactone_hydrolase-like"/>
</dbReference>
<protein>
    <submittedName>
        <fullName evidence="2">Dienelactone hydrolase family protein</fullName>
        <ecNumber evidence="2">3.1.-.-</ecNumber>
    </submittedName>
</protein>
<dbReference type="PANTHER" id="PTHR46623:SF10">
    <property type="entry name" value="CARBOXYMETHYLENEBUTENOLIDASE HOMOLOG"/>
    <property type="match status" value="1"/>
</dbReference>
<feature type="domain" description="Dienelactone hydrolase" evidence="1">
    <location>
        <begin position="17"/>
        <end position="247"/>
    </location>
</feature>
<accession>A0ABW1D375</accession>